<keyword evidence="3 6" id="KW-1133">Transmembrane helix</keyword>
<feature type="chain" id="PRO_5006447838" evidence="7">
    <location>
        <begin position="21"/>
        <end position="260"/>
    </location>
</feature>
<evidence type="ECO:0000256" key="6">
    <source>
        <dbReference type="SAM" id="Phobius"/>
    </source>
</evidence>
<sequence>MASLFITVMIVFIQPWFIWANVSNVEPEQPHLEESGVGDDFINLTLTPGEFDKNTGRPVGSDFYIKYRKAGDDGEWEIAEPKDDDLNVHIDNLEPGTKYDVVVVSKQRDQSGNIRETQSTVSHISTTGSAPQSARIWWLIIILLVILLLLIILCIVCVAARQRGAKYPVSEKERQQGRQPILPGIKERGFGEYIKPEDDEKRSLTGSKAESETDSMAEYGDTDPGRFTEDGSFIGQYVPNKTLVSTINDKPGRDCASTFV</sequence>
<dbReference type="Pfam" id="PF13882">
    <property type="entry name" value="Bravo_FIGEY"/>
    <property type="match status" value="1"/>
</dbReference>
<keyword evidence="2 6" id="KW-0812">Transmembrane</keyword>
<reference evidence="10" key="1">
    <citation type="submission" date="2017-02" db="UniProtKB">
        <authorList>
            <consortium name="WormBaseParasite"/>
        </authorList>
    </citation>
    <scope>IDENTIFICATION</scope>
</reference>
<evidence type="ECO:0000313" key="9">
    <source>
        <dbReference type="Proteomes" id="UP000050640"/>
    </source>
</evidence>
<evidence type="ECO:0000259" key="8">
    <source>
        <dbReference type="PROSITE" id="PS50853"/>
    </source>
</evidence>
<comment type="subcellular location">
    <subcellularLocation>
        <location evidence="1">Membrane</location>
        <topology evidence="1">Single-pass membrane protein</topology>
    </subcellularLocation>
</comment>
<evidence type="ECO:0000256" key="4">
    <source>
        <dbReference type="ARBA" id="ARBA00023136"/>
    </source>
</evidence>
<dbReference type="PROSITE" id="PS50853">
    <property type="entry name" value="FN3"/>
    <property type="match status" value="1"/>
</dbReference>
<feature type="transmembrane region" description="Helical" evidence="6">
    <location>
        <begin position="136"/>
        <end position="160"/>
    </location>
</feature>
<dbReference type="CDD" id="cd00063">
    <property type="entry name" value="FN3"/>
    <property type="match status" value="1"/>
</dbReference>
<evidence type="ECO:0000256" key="3">
    <source>
        <dbReference type="ARBA" id="ARBA00022989"/>
    </source>
</evidence>
<dbReference type="InterPro" id="IPR003961">
    <property type="entry name" value="FN3_dom"/>
</dbReference>
<name>A0A0R3RWJ9_9BILA</name>
<feature type="domain" description="Fibronectin type-III" evidence="8">
    <location>
        <begin position="26"/>
        <end position="130"/>
    </location>
</feature>
<evidence type="ECO:0000256" key="5">
    <source>
        <dbReference type="SAM" id="MobiDB-lite"/>
    </source>
</evidence>
<dbReference type="InterPro" id="IPR013783">
    <property type="entry name" value="Ig-like_fold"/>
</dbReference>
<dbReference type="InterPro" id="IPR036116">
    <property type="entry name" value="FN3_sf"/>
</dbReference>
<proteinExistence type="predicted"/>
<dbReference type="Gene3D" id="2.60.40.10">
    <property type="entry name" value="Immunoglobulins"/>
    <property type="match status" value="1"/>
</dbReference>
<feature type="signal peptide" evidence="7">
    <location>
        <begin position="1"/>
        <end position="20"/>
    </location>
</feature>
<organism evidence="9 10">
    <name type="scientific">Elaeophora elaphi</name>
    <dbReference type="NCBI Taxonomy" id="1147741"/>
    <lineage>
        <taxon>Eukaryota</taxon>
        <taxon>Metazoa</taxon>
        <taxon>Ecdysozoa</taxon>
        <taxon>Nematoda</taxon>
        <taxon>Chromadorea</taxon>
        <taxon>Rhabditida</taxon>
        <taxon>Spirurina</taxon>
        <taxon>Spiruromorpha</taxon>
        <taxon>Filarioidea</taxon>
        <taxon>Onchocercidae</taxon>
        <taxon>Elaeophora</taxon>
    </lineage>
</organism>
<evidence type="ECO:0000256" key="7">
    <source>
        <dbReference type="SAM" id="SignalP"/>
    </source>
</evidence>
<keyword evidence="9" id="KW-1185">Reference proteome</keyword>
<evidence type="ECO:0000256" key="1">
    <source>
        <dbReference type="ARBA" id="ARBA00004167"/>
    </source>
</evidence>
<dbReference type="InterPro" id="IPR026966">
    <property type="entry name" value="Neurofascin/L1/NrCAM_C"/>
</dbReference>
<keyword evidence="4 6" id="KW-0472">Membrane</keyword>
<dbReference type="STRING" id="1147741.A0A0R3RWJ9"/>
<dbReference type="Proteomes" id="UP000050640">
    <property type="component" value="Unplaced"/>
</dbReference>
<evidence type="ECO:0000313" key="10">
    <source>
        <dbReference type="WBParaSite" id="EEL_0000654201-mRNA-1"/>
    </source>
</evidence>
<dbReference type="AlphaFoldDB" id="A0A0R3RWJ9"/>
<accession>A0A0R3RWJ9</accession>
<dbReference type="GO" id="GO:0016020">
    <property type="term" value="C:membrane"/>
    <property type="evidence" value="ECO:0007669"/>
    <property type="project" value="UniProtKB-SubCell"/>
</dbReference>
<protein>
    <submittedName>
        <fullName evidence="10">Fibronectin type-III domain-containing protein</fullName>
    </submittedName>
</protein>
<keyword evidence="7" id="KW-0732">Signal</keyword>
<evidence type="ECO:0000256" key="2">
    <source>
        <dbReference type="ARBA" id="ARBA00022692"/>
    </source>
</evidence>
<dbReference type="SUPFAM" id="SSF49265">
    <property type="entry name" value="Fibronectin type III"/>
    <property type="match status" value="1"/>
</dbReference>
<dbReference type="WBParaSite" id="EEL_0000654201-mRNA-1">
    <property type="protein sequence ID" value="EEL_0000654201-mRNA-1"/>
    <property type="gene ID" value="EEL_0000654201"/>
</dbReference>
<feature type="region of interest" description="Disordered" evidence="5">
    <location>
        <begin position="196"/>
        <end position="228"/>
    </location>
</feature>